<dbReference type="Pfam" id="PF20209">
    <property type="entry name" value="DUF6570"/>
    <property type="match status" value="1"/>
</dbReference>
<feature type="non-terminal residue" evidence="7">
    <location>
        <position position="1"/>
    </location>
</feature>
<dbReference type="GO" id="GO:0000723">
    <property type="term" value="P:telomere maintenance"/>
    <property type="evidence" value="ECO:0007669"/>
    <property type="project" value="InterPro"/>
</dbReference>
<keyword evidence="1" id="KW-0234">DNA repair</keyword>
<accession>A0A1A8AX16</accession>
<reference evidence="7" key="1">
    <citation type="submission" date="2016-05" db="EMBL/GenBank/DDBJ databases">
        <authorList>
            <person name="Lavstsen T."/>
            <person name="Jespersen J.S."/>
        </authorList>
    </citation>
    <scope>NUCLEOTIDE SEQUENCE</scope>
    <source>
        <tissue evidence="7">Brain</tissue>
    </source>
</reference>
<dbReference type="InterPro" id="IPR036691">
    <property type="entry name" value="Endo/exonu/phosph_ase_sf"/>
</dbReference>
<feature type="domain" description="Helitron helicase-like" evidence="5">
    <location>
        <begin position="574"/>
        <end position="695"/>
    </location>
</feature>
<dbReference type="InterPro" id="IPR010285">
    <property type="entry name" value="DNA_helicase_pif1-like_DEAD"/>
</dbReference>
<sequence length="1913" mass="219036">HDSTENYKNKPELRARLKLANKQNYYKKPELRARLRHDSTENYKNKPELRARLKLANKQNYYKKPELRARLKLASKTTYAAKSKHSKLQLLKQNVERYRNKVDHRNRIKQSNSERYRNVTAYADSVKEHGKRRRQNLMTGKKFIDNVIQLFREKVKFGPQFVCCVCHRLLFKHQVVECKTQQYEIRGSFISSVAKKCITDTYLHKCGQSSVSKCHLEVSPACKLWVCFTCHRKILNGKVPEESVANNMHLDSIPVELSTLNPLEQHLVAQHIPFMKLLALPKGGQNGVHGPVTCVPSNTETVSNILPRLDDQNLMIKVKLKRKLTYKGHYDYQYVNALKVHNAIAYLKSHNTFYKDVQFNSAWTNPLEKESEDSTSETDNVTLEEDSNRAEIECEHPGKRDGSGTEVESEDLVSDDHFNDRQQHGMFLDTCMQPVDIAQEILDNHFDSVLSVAPAEGNTPVRLLTDTSNEAKCFPVLFPNGTGTFHDAREQRITLSKYLNTRILNADGRFGKNLDYIFYAQYLSEVNQVVSNVSIALRKGYHGLDNTNITSSMLGNTDFLKNVLNADMGYKFLKPIRGTPVFWQGVQKDLFAYVRQLGIPTWFASFSSADLRWPEFMEAFMAIENIQGNIHDMDWAQKCDLLKNNPVTAARMFDYRFRSFLKDVIMSPAQPIGKIIDYFYRVEFQQRGSCHTHCLFWTDGPKIGVNTDAEVIAFVDKYVTCDLPPDSDPLHEVVHSVQMHSKKHSKSCRKNHTTCRFHFPRPPSNNTFICKQEPDVDNKETPSDKSSSDLKKAAKHIMTKVKEALTSENNTFSSIDDLFNSIGIDQTTFETAYKLTSTKTTVVHKRNINDIWVNQYNTDLLRCWNANMDIQFVCDAYACIVYIISYISKAEREMGLLLKHAQNEIKHNENLDAKQALNKLGNVFLHNREVSAQESVYRLTNMRLKEGSRKVTFVPTGDNIVRMSLPLNVIQNSANGNQIWMTNITDRYKSRPKSSEFMDMCIATFASEYRNVPNSEKSRPEVVSLLNNNGCVRKRTRTNVAVVRYARFSKEQDPEKHYQSQLQLFLPYYTENQLKPSQFTTFQEFYETGSITNSSKNIQSVKDVVEFNRSKFEIKAEDLQNIQEDIEHFGFQEDVWAELCPEAELDRLECLEDRSLDNNPNPGEQEVIPDLEPITKPALSFHIQKLIVSHKEAQSLMRSLNQQQSNVFYKIRQWCLDKVNGHNPSPFYVFISGGAGTGKSHLVKAVSYETTRILSRLSNYPDDIHVLLTAPTGVAALNINATTIHNSFAIGNNISLPYQPLREEKINTLRATLKHLQILIIDEISMVDNKLLTYIHGRLRQIKQCSDFSSFGNVSVIAVGDFYQLPPVKGTPLYKDPIGSNLWQNSFSHVELTDIVRQKNKDFAVTLNRLRKHKKDQPLHPQDEALLKRCETGMGEDTEILHLFATNSDVDNHNFNMLHKQCTDIVQIKAQDFHKNPQTGRTTRIPSTLDFGKKTYLDKLLSIAPKARVMLIKNIDVSDGLVNGVFGTVCRIQFLSNNSFPHIIYVNFDNPSIGQQLRHKFPTSDTELTNATPISPDEDKLEKGVRRQFPLRLAWSCTIHKVQGLTLQKAVVSFKRIFSAGQAYVALSRVTSLEHLTIQDFKAKAIYARSDVEENLKLMPNFIDTPVSMPNCTFKVCLHNVQGLKNHIQDVKSNQKLLTADIICLTETWLKETHPSESISLPGWTFHHKTRSDSYDETGLFSTFRSKNGGGVGFYHKNSIMCKSMAFNCNNLEALLFSTQTLNHHYMLLYKPPSYNLQKFKDNLQPVLHYFNEFPGTKIVMGDMNDDALVSNSFVSFMKLQGYTQIVTSPTTENNTLIDHVYIKDIDPKTIHVEVIPTYYSYHECIQISFLTGTDTDIQLQELGTDRQGLQDK</sequence>
<dbReference type="InterPro" id="IPR025476">
    <property type="entry name" value="Helitron_helicase-like"/>
</dbReference>
<dbReference type="EC" id="5.6.2.3" evidence="1"/>
<keyword evidence="1" id="KW-0378">Hydrolase</keyword>
<comment type="cofactor">
    <cofactor evidence="1">
        <name>Mg(2+)</name>
        <dbReference type="ChEBI" id="CHEBI:18420"/>
    </cofactor>
</comment>
<protein>
    <recommendedName>
        <fullName evidence="1">ATP-dependent DNA helicase</fullName>
        <ecNumber evidence="1">5.6.2.3</ecNumber>
    </recommendedName>
</protein>
<evidence type="ECO:0000313" key="7">
    <source>
        <dbReference type="EMBL" id="SBP59569.1"/>
    </source>
</evidence>
<dbReference type="Pfam" id="PF03372">
    <property type="entry name" value="Exo_endo_phos"/>
    <property type="match status" value="1"/>
</dbReference>
<keyword evidence="1" id="KW-0233">DNA recombination</keyword>
<feature type="domain" description="DNA helicase Pif1-like DEAD-box helicase" evidence="4">
    <location>
        <begin position="1200"/>
        <end position="1402"/>
    </location>
</feature>
<feature type="region of interest" description="Disordered" evidence="2">
    <location>
        <begin position="366"/>
        <end position="412"/>
    </location>
</feature>
<evidence type="ECO:0000256" key="2">
    <source>
        <dbReference type="SAM" id="MobiDB-lite"/>
    </source>
</evidence>
<dbReference type="Pfam" id="PF14214">
    <property type="entry name" value="Helitron_like_N"/>
    <property type="match status" value="1"/>
</dbReference>
<feature type="region of interest" description="Disordered" evidence="2">
    <location>
        <begin position="768"/>
        <end position="790"/>
    </location>
</feature>
<organism evidence="7">
    <name type="scientific">Nothobranchius furzeri</name>
    <name type="common">Turquoise killifish</name>
    <dbReference type="NCBI Taxonomy" id="105023"/>
    <lineage>
        <taxon>Eukaryota</taxon>
        <taxon>Metazoa</taxon>
        <taxon>Chordata</taxon>
        <taxon>Craniata</taxon>
        <taxon>Vertebrata</taxon>
        <taxon>Euteleostomi</taxon>
        <taxon>Actinopterygii</taxon>
        <taxon>Neopterygii</taxon>
        <taxon>Teleostei</taxon>
        <taxon>Neoteleostei</taxon>
        <taxon>Acanthomorphata</taxon>
        <taxon>Ovalentaria</taxon>
        <taxon>Atherinomorphae</taxon>
        <taxon>Cyprinodontiformes</taxon>
        <taxon>Nothobranchiidae</taxon>
        <taxon>Nothobranchius</taxon>
    </lineage>
</organism>
<evidence type="ECO:0000259" key="5">
    <source>
        <dbReference type="Pfam" id="PF14214"/>
    </source>
</evidence>
<keyword evidence="1" id="KW-0067">ATP-binding</keyword>
<dbReference type="GO" id="GO:0005524">
    <property type="term" value="F:ATP binding"/>
    <property type="evidence" value="ECO:0007669"/>
    <property type="project" value="UniProtKB-KW"/>
</dbReference>
<name>A0A1A8AX16_NOTFU</name>
<dbReference type="Gene3D" id="3.60.10.10">
    <property type="entry name" value="Endonuclease/exonuclease/phosphatase"/>
    <property type="match status" value="1"/>
</dbReference>
<comment type="catalytic activity">
    <reaction evidence="1">
        <text>ATP + H2O = ADP + phosphate + H(+)</text>
        <dbReference type="Rhea" id="RHEA:13065"/>
        <dbReference type="ChEBI" id="CHEBI:15377"/>
        <dbReference type="ChEBI" id="CHEBI:15378"/>
        <dbReference type="ChEBI" id="CHEBI:30616"/>
        <dbReference type="ChEBI" id="CHEBI:43474"/>
        <dbReference type="ChEBI" id="CHEBI:456216"/>
        <dbReference type="EC" id="5.6.2.3"/>
    </reaction>
</comment>
<dbReference type="GO" id="GO:0043139">
    <property type="term" value="F:5'-3' DNA helicase activity"/>
    <property type="evidence" value="ECO:0007669"/>
    <property type="project" value="UniProtKB-EC"/>
</dbReference>
<feature type="compositionally biased region" description="Basic and acidic residues" evidence="2">
    <location>
        <begin position="772"/>
        <end position="790"/>
    </location>
</feature>
<dbReference type="InterPro" id="IPR005135">
    <property type="entry name" value="Endo/exonuclease/phosphatase"/>
</dbReference>
<proteinExistence type="inferred from homology"/>
<dbReference type="SUPFAM" id="SSF56219">
    <property type="entry name" value="DNase I-like"/>
    <property type="match status" value="1"/>
</dbReference>
<comment type="similarity">
    <text evidence="1">Belongs to the helicase family.</text>
</comment>
<dbReference type="PANTHER" id="PTHR47642:SF3">
    <property type="entry name" value="ATP-DEPENDENT DNA HELICASE"/>
    <property type="match status" value="1"/>
</dbReference>
<dbReference type="InterPro" id="IPR027417">
    <property type="entry name" value="P-loop_NTPase"/>
</dbReference>
<feature type="domain" description="DUF6570" evidence="6">
    <location>
        <begin position="236"/>
        <end position="362"/>
    </location>
</feature>
<dbReference type="PANTHER" id="PTHR47642">
    <property type="entry name" value="ATP-DEPENDENT DNA HELICASE"/>
    <property type="match status" value="1"/>
</dbReference>
<feature type="domain" description="Endonuclease/exonuclease/phosphatase" evidence="3">
    <location>
        <begin position="1679"/>
        <end position="1878"/>
    </location>
</feature>
<dbReference type="GO" id="GO:0006310">
    <property type="term" value="P:DNA recombination"/>
    <property type="evidence" value="ECO:0007669"/>
    <property type="project" value="UniProtKB-KW"/>
</dbReference>
<keyword evidence="1" id="KW-0547">Nucleotide-binding</keyword>
<dbReference type="EMBL" id="HADY01021084">
    <property type="protein sequence ID" value="SBP59569.1"/>
    <property type="molecule type" value="Transcribed_RNA"/>
</dbReference>
<evidence type="ECO:0000259" key="6">
    <source>
        <dbReference type="Pfam" id="PF20209"/>
    </source>
</evidence>
<feature type="compositionally biased region" description="Basic and acidic residues" evidence="2">
    <location>
        <begin position="386"/>
        <end position="403"/>
    </location>
</feature>
<dbReference type="InterPro" id="IPR046700">
    <property type="entry name" value="DUF6570"/>
</dbReference>
<reference evidence="7" key="2">
    <citation type="submission" date="2016-06" db="EMBL/GenBank/DDBJ databases">
        <title>The genome of a short-lived fish provides insights into sex chromosome evolution and the genetic control of aging.</title>
        <authorList>
            <person name="Reichwald K."/>
            <person name="Felder M."/>
            <person name="Petzold A."/>
            <person name="Koch P."/>
            <person name="Groth M."/>
            <person name="Platzer M."/>
        </authorList>
    </citation>
    <scope>NUCLEOTIDE SEQUENCE</scope>
    <source>
        <tissue evidence="7">Brain</tissue>
    </source>
</reference>
<keyword evidence="1" id="KW-0347">Helicase</keyword>
<dbReference type="InterPro" id="IPR051055">
    <property type="entry name" value="PIF1_helicase"/>
</dbReference>
<dbReference type="Gene3D" id="3.40.50.300">
    <property type="entry name" value="P-loop containing nucleotide triphosphate hydrolases"/>
    <property type="match status" value="1"/>
</dbReference>
<keyword evidence="1" id="KW-0227">DNA damage</keyword>
<evidence type="ECO:0000256" key="1">
    <source>
        <dbReference type="RuleBase" id="RU363044"/>
    </source>
</evidence>
<evidence type="ECO:0000259" key="3">
    <source>
        <dbReference type="Pfam" id="PF03372"/>
    </source>
</evidence>
<dbReference type="CDD" id="cd18809">
    <property type="entry name" value="SF1_C_RecD"/>
    <property type="match status" value="1"/>
</dbReference>
<evidence type="ECO:0000259" key="4">
    <source>
        <dbReference type="Pfam" id="PF05970"/>
    </source>
</evidence>
<dbReference type="GO" id="GO:0016887">
    <property type="term" value="F:ATP hydrolysis activity"/>
    <property type="evidence" value="ECO:0007669"/>
    <property type="project" value="RHEA"/>
</dbReference>
<dbReference type="Pfam" id="PF05970">
    <property type="entry name" value="PIF1"/>
    <property type="match status" value="1"/>
</dbReference>
<dbReference type="SUPFAM" id="SSF52540">
    <property type="entry name" value="P-loop containing nucleoside triphosphate hydrolases"/>
    <property type="match status" value="2"/>
</dbReference>
<dbReference type="GO" id="GO:0006281">
    <property type="term" value="P:DNA repair"/>
    <property type="evidence" value="ECO:0007669"/>
    <property type="project" value="UniProtKB-KW"/>
</dbReference>
<gene>
    <name evidence="7" type="primary">Nfu_g_1_024988</name>
</gene>